<organism evidence="2 3">
    <name type="scientific">Stackebrandtia albiflava</name>
    <dbReference type="NCBI Taxonomy" id="406432"/>
    <lineage>
        <taxon>Bacteria</taxon>
        <taxon>Bacillati</taxon>
        <taxon>Actinomycetota</taxon>
        <taxon>Actinomycetes</taxon>
        <taxon>Glycomycetales</taxon>
        <taxon>Glycomycetaceae</taxon>
        <taxon>Stackebrandtia</taxon>
    </lineage>
</organism>
<feature type="region of interest" description="Disordered" evidence="1">
    <location>
        <begin position="121"/>
        <end position="145"/>
    </location>
</feature>
<comment type="caution">
    <text evidence="2">The sequence shown here is derived from an EMBL/GenBank/DDBJ whole genome shotgun (WGS) entry which is preliminary data.</text>
</comment>
<dbReference type="RefSeq" id="WP_147144001.1">
    <property type="nucleotide sequence ID" value="NZ_BAABIJ010000006.1"/>
</dbReference>
<proteinExistence type="predicted"/>
<dbReference type="OrthoDB" id="3291728at2"/>
<evidence type="ECO:0000313" key="3">
    <source>
        <dbReference type="Proteomes" id="UP000321617"/>
    </source>
</evidence>
<dbReference type="AlphaFoldDB" id="A0A562UQ95"/>
<keyword evidence="3" id="KW-1185">Reference proteome</keyword>
<accession>A0A562UQ95</accession>
<evidence type="ECO:0000313" key="2">
    <source>
        <dbReference type="EMBL" id="TWJ07780.1"/>
    </source>
</evidence>
<reference evidence="2 3" key="1">
    <citation type="journal article" date="2013" name="Stand. Genomic Sci.">
        <title>Genomic Encyclopedia of Type Strains, Phase I: The one thousand microbial genomes (KMG-I) project.</title>
        <authorList>
            <person name="Kyrpides N.C."/>
            <person name="Woyke T."/>
            <person name="Eisen J.A."/>
            <person name="Garrity G."/>
            <person name="Lilburn T.G."/>
            <person name="Beck B.J."/>
            <person name="Whitman W.B."/>
            <person name="Hugenholtz P."/>
            <person name="Klenk H.P."/>
        </authorList>
    </citation>
    <scope>NUCLEOTIDE SEQUENCE [LARGE SCALE GENOMIC DNA]</scope>
    <source>
        <strain evidence="2 3">DSM 45044</strain>
    </source>
</reference>
<protein>
    <recommendedName>
        <fullName evidence="4">Excreted virulence factor EspC (Type VII ESX diderm)</fullName>
    </recommendedName>
</protein>
<name>A0A562UQ95_9ACTN</name>
<sequence length="145" mass="16186">MSDDIPTDVTGGDLNTLWRVANIHFPRVENAYNDPLTEIHKVNGTPDDRKYGRCHPWWTTVACLLERSMFSTVGSLYATEVALNRAIDAYTRVDGNNAKNLTALGQDMQAIIDSEGGEAVDWELPGEYDGPNFNQPDSWSEVHDD</sequence>
<dbReference type="Proteomes" id="UP000321617">
    <property type="component" value="Unassembled WGS sequence"/>
</dbReference>
<gene>
    <name evidence="2" type="ORF">LX16_4943</name>
</gene>
<evidence type="ECO:0008006" key="4">
    <source>
        <dbReference type="Google" id="ProtNLM"/>
    </source>
</evidence>
<dbReference type="EMBL" id="VLLL01000010">
    <property type="protein sequence ID" value="TWJ07780.1"/>
    <property type="molecule type" value="Genomic_DNA"/>
</dbReference>
<evidence type="ECO:0000256" key="1">
    <source>
        <dbReference type="SAM" id="MobiDB-lite"/>
    </source>
</evidence>